<gene>
    <name evidence="3" type="ORF">GCM10011608_43100</name>
</gene>
<name>A0A917U388_9ACTN</name>
<keyword evidence="4" id="KW-1185">Reference proteome</keyword>
<dbReference type="AlphaFoldDB" id="A0A917U388"/>
<evidence type="ECO:0000256" key="2">
    <source>
        <dbReference type="SAM" id="Phobius"/>
    </source>
</evidence>
<evidence type="ECO:0000256" key="1">
    <source>
        <dbReference type="SAM" id="MobiDB-lite"/>
    </source>
</evidence>
<evidence type="ECO:0000313" key="3">
    <source>
        <dbReference type="EMBL" id="GGM53600.1"/>
    </source>
</evidence>
<dbReference type="Proteomes" id="UP000608890">
    <property type="component" value="Unassembled WGS sequence"/>
</dbReference>
<sequence>MPNERDLLNEHDLLNSLDDEPRGPSRVDIQRAIADGRRRRARRGIAYTGAAAVTALAVAGAAVATGVLDQRPTQVAATGTAPTAVSTPAQPQYTIPGTTDWSVPPSIPPARCTLDRLPVPDNAPAALVSGADPTGRYLVGRSYPKAGGYQAVIWHDGKAAKVMLPGDLEESLQDVNSTGTAVGWSYTGNGEADTGPVPYVYHDGKVSKLPGVRRGSAYAINNAGAIAGDDNGDAALVWPSATAQPIRLPLPAGASRASANDIDEDGTVVGTMTVSGQSTASASGVAPTVPYVWFADGTHRPLPMPTIDGVQAATASVAGVHNGWAIGVASRDTKTRGAGSPGDADRAAATRAVRWNIRNREVRVFDDLGFGADATNAHGWQVGTDRQGRAVLLTDTAIVVLPDLADPPPGGLATIPSTLSDDGRTIAGQSDDATGKIQPIVWRCRPASP</sequence>
<organism evidence="3 4">
    <name type="scientific">Micromonospora sonchi</name>
    <dbReference type="NCBI Taxonomy" id="1763543"/>
    <lineage>
        <taxon>Bacteria</taxon>
        <taxon>Bacillati</taxon>
        <taxon>Actinomycetota</taxon>
        <taxon>Actinomycetes</taxon>
        <taxon>Micromonosporales</taxon>
        <taxon>Micromonosporaceae</taxon>
        <taxon>Micromonospora</taxon>
    </lineage>
</organism>
<accession>A0A917U388</accession>
<comment type="caution">
    <text evidence="3">The sequence shown here is derived from an EMBL/GenBank/DDBJ whole genome shotgun (WGS) entry which is preliminary data.</text>
</comment>
<keyword evidence="2" id="KW-1133">Transmembrane helix</keyword>
<keyword evidence="2" id="KW-0812">Transmembrane</keyword>
<dbReference type="EMBL" id="BMNB01000022">
    <property type="protein sequence ID" value="GGM53600.1"/>
    <property type="molecule type" value="Genomic_DNA"/>
</dbReference>
<keyword evidence="2" id="KW-0472">Membrane</keyword>
<reference evidence="3" key="2">
    <citation type="submission" date="2020-09" db="EMBL/GenBank/DDBJ databases">
        <authorList>
            <person name="Sun Q."/>
            <person name="Zhou Y."/>
        </authorList>
    </citation>
    <scope>NUCLEOTIDE SEQUENCE</scope>
    <source>
        <strain evidence="3">CGMCC 4.7312</strain>
    </source>
</reference>
<feature type="region of interest" description="Disordered" evidence="1">
    <location>
        <begin position="79"/>
        <end position="109"/>
    </location>
</feature>
<reference evidence="3" key="1">
    <citation type="journal article" date="2014" name="Int. J. Syst. Evol. Microbiol.">
        <title>Complete genome sequence of Corynebacterium casei LMG S-19264T (=DSM 44701T), isolated from a smear-ripened cheese.</title>
        <authorList>
            <consortium name="US DOE Joint Genome Institute (JGI-PGF)"/>
            <person name="Walter F."/>
            <person name="Albersmeier A."/>
            <person name="Kalinowski J."/>
            <person name="Ruckert C."/>
        </authorList>
    </citation>
    <scope>NUCLEOTIDE SEQUENCE</scope>
    <source>
        <strain evidence="3">CGMCC 4.7312</strain>
    </source>
</reference>
<evidence type="ECO:0000313" key="4">
    <source>
        <dbReference type="Proteomes" id="UP000608890"/>
    </source>
</evidence>
<feature type="transmembrane region" description="Helical" evidence="2">
    <location>
        <begin position="45"/>
        <end position="68"/>
    </location>
</feature>
<dbReference type="RefSeq" id="WP_189047162.1">
    <property type="nucleotide sequence ID" value="NZ_BMNB01000022.1"/>
</dbReference>
<feature type="compositionally biased region" description="Polar residues" evidence="1">
    <location>
        <begin position="79"/>
        <end position="101"/>
    </location>
</feature>
<protein>
    <submittedName>
        <fullName evidence="3">Uncharacterized protein</fullName>
    </submittedName>
</protein>
<proteinExistence type="predicted"/>